<evidence type="ECO:0000313" key="6">
    <source>
        <dbReference type="EMBL" id="BCQ33346.1"/>
    </source>
</evidence>
<keyword evidence="7" id="KW-1185">Reference proteome</keyword>
<reference evidence="6 7" key="1">
    <citation type="submission" date="2021-01" db="EMBL/GenBank/DDBJ databases">
        <title>Complete genome sequence of Erwinia rhapontici MAFF 311153.</title>
        <authorList>
            <person name="Morohoshi T."/>
            <person name="Someya N."/>
        </authorList>
    </citation>
    <scope>NUCLEOTIDE SEQUENCE [LARGE SCALE GENOMIC DNA]</scope>
    <source>
        <strain evidence="6 7">MAFF 311153</strain>
    </source>
</reference>
<comment type="catalytic activity">
    <reaction evidence="1">
        <text>Hydrolyzes the link between N-acetylmuramoyl residues and L-amino acid residues in certain cell-wall glycopeptides.</text>
        <dbReference type="EC" id="3.5.1.28"/>
    </reaction>
</comment>
<dbReference type="PANTHER" id="PTHR30417:SF1">
    <property type="entry name" value="N-ACETYLMURAMOYL-L-ALANINE AMIDASE AMID"/>
    <property type="match status" value="1"/>
</dbReference>
<keyword evidence="4" id="KW-0961">Cell wall biogenesis/degradation</keyword>
<dbReference type="PANTHER" id="PTHR30417">
    <property type="entry name" value="N-ACETYLMURAMOYL-L-ALANINE AMIDASE AMID"/>
    <property type="match status" value="1"/>
</dbReference>
<protein>
    <recommendedName>
        <fullName evidence="2">N-acetylmuramoyl-L-alanine amidase</fullName>
        <ecNumber evidence="2">3.5.1.28</ecNumber>
    </recommendedName>
</protein>
<keyword evidence="3" id="KW-0378">Hydrolase</keyword>
<dbReference type="EC" id="3.5.1.28" evidence="2"/>
<evidence type="ECO:0000256" key="3">
    <source>
        <dbReference type="ARBA" id="ARBA00022801"/>
    </source>
</evidence>
<evidence type="ECO:0000256" key="1">
    <source>
        <dbReference type="ARBA" id="ARBA00001561"/>
    </source>
</evidence>
<proteinExistence type="predicted"/>
<dbReference type="Pfam" id="PF01510">
    <property type="entry name" value="Amidase_2"/>
    <property type="match status" value="1"/>
</dbReference>
<feature type="domain" description="N-acetylmuramoyl-L-alanine amidase" evidence="5">
    <location>
        <begin position="30"/>
        <end position="197"/>
    </location>
</feature>
<dbReference type="Gene3D" id="3.40.80.10">
    <property type="entry name" value="Peptidoglycan recognition protein-like"/>
    <property type="match status" value="1"/>
</dbReference>
<evidence type="ECO:0000256" key="2">
    <source>
        <dbReference type="ARBA" id="ARBA00011901"/>
    </source>
</evidence>
<dbReference type="CDD" id="cd06583">
    <property type="entry name" value="PGRP"/>
    <property type="match status" value="1"/>
</dbReference>
<sequence length="207" mass="23606">MLYVNENGHIYADRIKIKIFNNIEHEKMDAVNGIVVHQTNASTASSTFHSYQNKGAAGAHFLIDRDGTIYQTASLFKVTWHVGRLQSRCYLTKKCEPADLQKVADLEKSWRNYDKVHQIEKVKNYPDRFPSNIDSIGIEIVGEATGDKVKIGNEIIPVFESVNDQQNDALKWLIKEISDTLKVPMNEIHRHPEIGRKNITEASTAKW</sequence>
<dbReference type="InterPro" id="IPR002502">
    <property type="entry name" value="Amidase_domain"/>
</dbReference>
<dbReference type="EMBL" id="AP024329">
    <property type="protein sequence ID" value="BCQ33346.1"/>
    <property type="molecule type" value="Genomic_DNA"/>
</dbReference>
<gene>
    <name evidence="6" type="ORF">ERHA53_06890</name>
</gene>
<name>A0ABM7MW09_ERWRD</name>
<organism evidence="6 7">
    <name type="scientific">Erwinia rhapontici</name>
    <name type="common">Pectobacterium rhapontici</name>
    <dbReference type="NCBI Taxonomy" id="55212"/>
    <lineage>
        <taxon>Bacteria</taxon>
        <taxon>Pseudomonadati</taxon>
        <taxon>Pseudomonadota</taxon>
        <taxon>Gammaproteobacteria</taxon>
        <taxon>Enterobacterales</taxon>
        <taxon>Erwiniaceae</taxon>
        <taxon>Erwinia</taxon>
    </lineage>
</organism>
<dbReference type="RefSeq" id="WP_212813697.1">
    <property type="nucleotide sequence ID" value="NZ_AP024329.1"/>
</dbReference>
<dbReference type="Proteomes" id="UP000677515">
    <property type="component" value="Chromosome"/>
</dbReference>
<dbReference type="InterPro" id="IPR036505">
    <property type="entry name" value="Amidase/PGRP_sf"/>
</dbReference>
<dbReference type="InterPro" id="IPR051206">
    <property type="entry name" value="NAMLAA_amidase_2"/>
</dbReference>
<accession>A0ABM7MW09</accession>
<evidence type="ECO:0000313" key="7">
    <source>
        <dbReference type="Proteomes" id="UP000677515"/>
    </source>
</evidence>
<evidence type="ECO:0000256" key="4">
    <source>
        <dbReference type="ARBA" id="ARBA00023316"/>
    </source>
</evidence>
<evidence type="ECO:0000259" key="5">
    <source>
        <dbReference type="Pfam" id="PF01510"/>
    </source>
</evidence>
<dbReference type="SUPFAM" id="SSF55846">
    <property type="entry name" value="N-acetylmuramoyl-L-alanine amidase-like"/>
    <property type="match status" value="1"/>
</dbReference>